<dbReference type="AlphaFoldDB" id="A0A9W6RGQ0"/>
<keyword evidence="1" id="KW-0732">Signal</keyword>
<protein>
    <submittedName>
        <fullName evidence="2">Uncharacterized protein</fullName>
    </submittedName>
</protein>
<dbReference type="PROSITE" id="PS51257">
    <property type="entry name" value="PROKAR_LIPOPROTEIN"/>
    <property type="match status" value="1"/>
</dbReference>
<gene>
    <name evidence="2" type="ORF">Airi01_020040</name>
</gene>
<proteinExistence type="predicted"/>
<organism evidence="2 3">
    <name type="scientific">Actinoallomurus iriomotensis</name>
    <dbReference type="NCBI Taxonomy" id="478107"/>
    <lineage>
        <taxon>Bacteria</taxon>
        <taxon>Bacillati</taxon>
        <taxon>Actinomycetota</taxon>
        <taxon>Actinomycetes</taxon>
        <taxon>Streptosporangiales</taxon>
        <taxon>Thermomonosporaceae</taxon>
        <taxon>Actinoallomurus</taxon>
    </lineage>
</organism>
<evidence type="ECO:0000313" key="3">
    <source>
        <dbReference type="Proteomes" id="UP001165135"/>
    </source>
</evidence>
<dbReference type="EMBL" id="BSTJ01000002">
    <property type="protein sequence ID" value="GLY73737.1"/>
    <property type="molecule type" value="Genomic_DNA"/>
</dbReference>
<dbReference type="Proteomes" id="UP001165135">
    <property type="component" value="Unassembled WGS sequence"/>
</dbReference>
<reference evidence="2" key="1">
    <citation type="submission" date="2023-03" db="EMBL/GenBank/DDBJ databases">
        <title>Actinoallomurus iriomotensis NBRC 103681.</title>
        <authorList>
            <person name="Ichikawa N."/>
            <person name="Sato H."/>
            <person name="Tonouchi N."/>
        </authorList>
    </citation>
    <scope>NUCLEOTIDE SEQUENCE</scope>
    <source>
        <strain evidence="2">NBRC 103681</strain>
    </source>
</reference>
<accession>A0A9W6RGQ0</accession>
<sequence>MKRDDASMRAVRQGGWWRYAARPAMALSLIAGAACAASPGGWNDAFRHPEFPERTAPAGTYPWVEPDDPSAVKVSAADGLMNAVVVGDVIVVADRVKSVPAGSTGALGVRVRGVDPAGHTLFTGPTMAAESGQSDGPRLHLIGDGPELRVAFAYHKTGPGGRFSYADFYDPSARGHVRPRTVRFPTDEQLEWAGDTAFQGALLDDGGPITILDADGTLSRWHRPGWLPVAATGDVVVDAHRGNDSRHQGFEVVDRRTGRVLWSGRGQTVYAVSTKAIIAGYTRRLVLSELRTGKVIARGNDPLSSGGTPSDADGTRQQGDLITTWQVAGSTRHRWVHGGWNAGYYAIWKDDLYGFQSPGNPMDDNPMALWIPSTGVPHRFPVTGKAAPLGVTSDGHAVALTGTVRGYSLYVLPLRR</sequence>
<comment type="caution">
    <text evidence="2">The sequence shown here is derived from an EMBL/GenBank/DDBJ whole genome shotgun (WGS) entry which is preliminary data.</text>
</comment>
<feature type="signal peptide" evidence="1">
    <location>
        <begin position="1"/>
        <end position="36"/>
    </location>
</feature>
<feature type="chain" id="PRO_5040746132" evidence="1">
    <location>
        <begin position="37"/>
        <end position="416"/>
    </location>
</feature>
<name>A0A9W6RGQ0_9ACTN</name>
<evidence type="ECO:0000313" key="2">
    <source>
        <dbReference type="EMBL" id="GLY73737.1"/>
    </source>
</evidence>
<evidence type="ECO:0000256" key="1">
    <source>
        <dbReference type="SAM" id="SignalP"/>
    </source>
</evidence>